<dbReference type="FunFam" id="3.80.10.10:FF:000383">
    <property type="entry name" value="Leucine-rich repeat receptor protein kinase EMS1"/>
    <property type="match status" value="1"/>
</dbReference>
<dbReference type="Pfam" id="PF00560">
    <property type="entry name" value="LRR_1"/>
    <property type="match status" value="3"/>
</dbReference>
<evidence type="ECO:0000256" key="11">
    <source>
        <dbReference type="ARBA" id="ARBA00023180"/>
    </source>
</evidence>
<evidence type="ECO:0000256" key="2">
    <source>
        <dbReference type="ARBA" id="ARBA00012513"/>
    </source>
</evidence>
<dbReference type="Pfam" id="PF11721">
    <property type="entry name" value="Malectin"/>
    <property type="match status" value="1"/>
</dbReference>
<dbReference type="SUPFAM" id="SSF52058">
    <property type="entry name" value="L domain-like"/>
    <property type="match status" value="1"/>
</dbReference>
<comment type="subcellular location">
    <subcellularLocation>
        <location evidence="1">Membrane</location>
        <topology evidence="1">Single-pass type I membrane protein</topology>
    </subcellularLocation>
</comment>
<dbReference type="Gene3D" id="2.60.120.430">
    <property type="entry name" value="Galactose-binding lectin"/>
    <property type="match status" value="1"/>
</dbReference>
<keyword evidence="9" id="KW-0067">ATP-binding</keyword>
<evidence type="ECO:0000256" key="14">
    <source>
        <dbReference type="SAM" id="MobiDB-lite"/>
    </source>
</evidence>
<dbReference type="EMBL" id="BMAC01000147">
    <property type="protein sequence ID" value="GFP87528.1"/>
    <property type="molecule type" value="Genomic_DNA"/>
</dbReference>
<keyword evidence="7" id="KW-0677">Repeat</keyword>
<evidence type="ECO:0000259" key="17">
    <source>
        <dbReference type="Pfam" id="PF11721"/>
    </source>
</evidence>
<dbReference type="Proteomes" id="UP000653305">
    <property type="component" value="Unassembled WGS sequence"/>
</dbReference>
<keyword evidence="15" id="KW-1133">Transmembrane helix</keyword>
<keyword evidence="11" id="KW-0325">Glycoprotein</keyword>
<evidence type="ECO:0000256" key="6">
    <source>
        <dbReference type="ARBA" id="ARBA00022729"/>
    </source>
</evidence>
<keyword evidence="15" id="KW-0812">Transmembrane</keyword>
<accession>A0A830BRH1</accession>
<dbReference type="InterPro" id="IPR001611">
    <property type="entry name" value="Leu-rich_rpt"/>
</dbReference>
<dbReference type="Gene3D" id="1.10.510.10">
    <property type="entry name" value="Transferase(Phosphotransferase) domain 1"/>
    <property type="match status" value="1"/>
</dbReference>
<feature type="signal peptide" evidence="16">
    <location>
        <begin position="1"/>
        <end position="28"/>
    </location>
</feature>
<comment type="catalytic activity">
    <reaction evidence="13">
        <text>L-seryl-[protein] + ATP = O-phospho-L-seryl-[protein] + ADP + H(+)</text>
        <dbReference type="Rhea" id="RHEA:17989"/>
        <dbReference type="Rhea" id="RHEA-COMP:9863"/>
        <dbReference type="Rhea" id="RHEA-COMP:11604"/>
        <dbReference type="ChEBI" id="CHEBI:15378"/>
        <dbReference type="ChEBI" id="CHEBI:29999"/>
        <dbReference type="ChEBI" id="CHEBI:30616"/>
        <dbReference type="ChEBI" id="CHEBI:83421"/>
        <dbReference type="ChEBI" id="CHEBI:456216"/>
        <dbReference type="EC" id="2.7.11.1"/>
    </reaction>
</comment>
<comment type="caution">
    <text evidence="18">The sequence shown here is derived from an EMBL/GenBank/DDBJ whole genome shotgun (WGS) entry which is preliminary data.</text>
</comment>
<evidence type="ECO:0000313" key="18">
    <source>
        <dbReference type="EMBL" id="GFP87528.1"/>
    </source>
</evidence>
<dbReference type="PANTHER" id="PTHR48006">
    <property type="entry name" value="LEUCINE-RICH REPEAT-CONTAINING PROTEIN DDB_G0281931-RELATED"/>
    <property type="match status" value="1"/>
</dbReference>
<dbReference type="Gene3D" id="3.80.10.10">
    <property type="entry name" value="Ribonuclease Inhibitor"/>
    <property type="match status" value="1"/>
</dbReference>
<keyword evidence="3" id="KW-0597">Phosphoprotein</keyword>
<dbReference type="InterPro" id="IPR051824">
    <property type="entry name" value="LRR_Rcpt-Like_S/T_Kinase"/>
</dbReference>
<dbReference type="InterPro" id="IPR032675">
    <property type="entry name" value="LRR_dom_sf"/>
</dbReference>
<dbReference type="AlphaFoldDB" id="A0A830BRH1"/>
<evidence type="ECO:0000256" key="13">
    <source>
        <dbReference type="ARBA" id="ARBA00048679"/>
    </source>
</evidence>
<evidence type="ECO:0000256" key="15">
    <source>
        <dbReference type="SAM" id="Phobius"/>
    </source>
</evidence>
<dbReference type="SUPFAM" id="SSF56112">
    <property type="entry name" value="Protein kinase-like (PK-like)"/>
    <property type="match status" value="1"/>
</dbReference>
<keyword evidence="4" id="KW-0433">Leucine-rich repeat</keyword>
<dbReference type="GO" id="GO:0004674">
    <property type="term" value="F:protein serine/threonine kinase activity"/>
    <property type="evidence" value="ECO:0007669"/>
    <property type="project" value="UniProtKB-EC"/>
</dbReference>
<evidence type="ECO:0000313" key="19">
    <source>
        <dbReference type="Proteomes" id="UP000653305"/>
    </source>
</evidence>
<organism evidence="18 19">
    <name type="scientific">Phtheirospermum japonicum</name>
    <dbReference type="NCBI Taxonomy" id="374723"/>
    <lineage>
        <taxon>Eukaryota</taxon>
        <taxon>Viridiplantae</taxon>
        <taxon>Streptophyta</taxon>
        <taxon>Embryophyta</taxon>
        <taxon>Tracheophyta</taxon>
        <taxon>Spermatophyta</taxon>
        <taxon>Magnoliopsida</taxon>
        <taxon>eudicotyledons</taxon>
        <taxon>Gunneridae</taxon>
        <taxon>Pentapetalae</taxon>
        <taxon>asterids</taxon>
        <taxon>lamiids</taxon>
        <taxon>Lamiales</taxon>
        <taxon>Orobanchaceae</taxon>
        <taxon>Orobanchaceae incertae sedis</taxon>
        <taxon>Phtheirospermum</taxon>
    </lineage>
</organism>
<dbReference type="InterPro" id="IPR011009">
    <property type="entry name" value="Kinase-like_dom_sf"/>
</dbReference>
<protein>
    <recommendedName>
        <fullName evidence="2">non-specific serine/threonine protein kinase</fullName>
        <ecNumber evidence="2">2.7.11.1</ecNumber>
    </recommendedName>
</protein>
<dbReference type="EC" id="2.7.11.1" evidence="2"/>
<evidence type="ECO:0000256" key="16">
    <source>
        <dbReference type="SAM" id="SignalP"/>
    </source>
</evidence>
<dbReference type="GO" id="GO:0005886">
    <property type="term" value="C:plasma membrane"/>
    <property type="evidence" value="ECO:0007669"/>
    <property type="project" value="TreeGrafter"/>
</dbReference>
<evidence type="ECO:0000256" key="7">
    <source>
        <dbReference type="ARBA" id="ARBA00022737"/>
    </source>
</evidence>
<evidence type="ECO:0000256" key="4">
    <source>
        <dbReference type="ARBA" id="ARBA00022614"/>
    </source>
</evidence>
<keyword evidence="5" id="KW-0808">Transferase</keyword>
<keyword evidence="18" id="KW-0418">Kinase</keyword>
<reference evidence="18" key="1">
    <citation type="submission" date="2020-07" db="EMBL/GenBank/DDBJ databases">
        <title>Ethylene signaling mediates host invasion by parasitic plants.</title>
        <authorList>
            <person name="Yoshida S."/>
        </authorList>
    </citation>
    <scope>NUCLEOTIDE SEQUENCE</scope>
    <source>
        <strain evidence="18">Okayama</strain>
    </source>
</reference>
<dbReference type="FunFam" id="2.60.120.430:FF:000002">
    <property type="entry name" value="Leucine-rich repeat receptor-like protein kinase"/>
    <property type="match status" value="1"/>
</dbReference>
<dbReference type="InterPro" id="IPR021720">
    <property type="entry name" value="Malectin_dom"/>
</dbReference>
<dbReference type="GO" id="GO:0005524">
    <property type="term" value="F:ATP binding"/>
    <property type="evidence" value="ECO:0007669"/>
    <property type="project" value="UniProtKB-KW"/>
</dbReference>
<keyword evidence="10 18" id="KW-0675">Receptor</keyword>
<feature type="chain" id="PRO_5032696813" description="non-specific serine/threonine protein kinase" evidence="16">
    <location>
        <begin position="29"/>
        <end position="788"/>
    </location>
</feature>
<evidence type="ECO:0000256" key="5">
    <source>
        <dbReference type="ARBA" id="ARBA00022679"/>
    </source>
</evidence>
<feature type="domain" description="Malectin" evidence="17">
    <location>
        <begin position="303"/>
        <end position="487"/>
    </location>
</feature>
<keyword evidence="15" id="KW-0472">Membrane</keyword>
<evidence type="ECO:0000256" key="10">
    <source>
        <dbReference type="ARBA" id="ARBA00023170"/>
    </source>
</evidence>
<comment type="catalytic activity">
    <reaction evidence="12">
        <text>L-threonyl-[protein] + ATP = O-phospho-L-threonyl-[protein] + ADP + H(+)</text>
        <dbReference type="Rhea" id="RHEA:46608"/>
        <dbReference type="Rhea" id="RHEA-COMP:11060"/>
        <dbReference type="Rhea" id="RHEA-COMP:11605"/>
        <dbReference type="ChEBI" id="CHEBI:15378"/>
        <dbReference type="ChEBI" id="CHEBI:30013"/>
        <dbReference type="ChEBI" id="CHEBI:30616"/>
        <dbReference type="ChEBI" id="CHEBI:61977"/>
        <dbReference type="ChEBI" id="CHEBI:456216"/>
        <dbReference type="EC" id="2.7.11.1"/>
    </reaction>
</comment>
<evidence type="ECO:0000256" key="12">
    <source>
        <dbReference type="ARBA" id="ARBA00047899"/>
    </source>
</evidence>
<evidence type="ECO:0000256" key="9">
    <source>
        <dbReference type="ARBA" id="ARBA00022840"/>
    </source>
</evidence>
<sequence>MKVAPPYRLRLFPLLLAFALCVFDVAQAQTRTNVTRPVTDSSEARAINAIFAKWRILAGSEWNISGELCSGIASDNVTEDPNPGIKCDCFYNSGTTCHIYYLRASLVSDLNSSSNVVGPLPEELWSLTYLVNLNLGQNYLTGPLSPSVGNLTRLKYLSLSMNSLSGRLPKELGKLTDLRSLDLSFNNFSGRIPDSLFNLSSLVHLFLGNNKLTGSLPAQKASVLQYIDLSYNELSGSIPSWANQQDLQLNLVVNNFTVEGSNSRSYLTLYIKPSSDFSVLASGLNCLQRNFPCYRGDPQYSRFAIKCGGQTVRSATGIVHEADNETLGPAEYYVSRERRWGVSNVGLPMDSPNPEYENTYLTYFPSTRNPELFQSSRFSAGSLRYYGLGLQNGGYSVSLHFVETKFENDLVWKSLGRRVFDIYIQGNLVWKDFDIRNETGGVSYRTLVKDFTARVTENYLEIHLFWDGKGTCCVPAHGTYGPSISAISVTPADFIPTVSNNPPNETAKKKNRSGMIVGIVVSTAGLSSLSLSAIYYFAQRRKRQKRHEDEAFLGVEARPYTFSYAELRAATDDFSNKLGEGGYTGGRKSRCSEAIVSSIPSRKEPICGRDCNHIRCATPGYLAPEYAMRGHLTEKADVFSFGMVILEVVSGRANYDSSFEGDRKYLLEWAWHCHENKQEMDLVDPKLSEFNEDEVQRLIGAAFLCIQTSLMARPSMSRVVAMLSGDAEVPSVATRPGYLSEWNFSDTSTFVMENDDSPISITMTTPPQYSPFHASDPVLGGVEEEIEQ</sequence>
<evidence type="ECO:0000256" key="8">
    <source>
        <dbReference type="ARBA" id="ARBA00022741"/>
    </source>
</evidence>
<proteinExistence type="predicted"/>
<feature type="transmembrane region" description="Helical" evidence="15">
    <location>
        <begin position="515"/>
        <end position="538"/>
    </location>
</feature>
<gene>
    <name evidence="18" type="ORF">PHJA_000896500</name>
</gene>
<keyword evidence="6 16" id="KW-0732">Signal</keyword>
<keyword evidence="8" id="KW-0547">Nucleotide-binding</keyword>
<evidence type="ECO:0000256" key="1">
    <source>
        <dbReference type="ARBA" id="ARBA00004479"/>
    </source>
</evidence>
<keyword evidence="19" id="KW-1185">Reference proteome</keyword>
<evidence type="ECO:0000256" key="3">
    <source>
        <dbReference type="ARBA" id="ARBA00022553"/>
    </source>
</evidence>
<dbReference type="PANTHER" id="PTHR48006:SF62">
    <property type="entry name" value="LEUCINE-RICH REPEAT TRANSMEMBRANE PROTEIN KINASE"/>
    <property type="match status" value="1"/>
</dbReference>
<feature type="region of interest" description="Disordered" evidence="14">
    <location>
        <begin position="766"/>
        <end position="788"/>
    </location>
</feature>
<name>A0A830BRH1_9LAMI</name>
<dbReference type="OrthoDB" id="663146at2759"/>